<dbReference type="InterPro" id="IPR011009">
    <property type="entry name" value="Kinase-like_dom_sf"/>
</dbReference>
<dbReference type="Gene3D" id="1.10.510.10">
    <property type="entry name" value="Transferase(Phosphotransferase) domain 1"/>
    <property type="match status" value="1"/>
</dbReference>
<name>A0A9W7ZX15_9FUNG</name>
<dbReference type="SUPFAM" id="SSF56112">
    <property type="entry name" value="Protein kinase-like (PK-like)"/>
    <property type="match status" value="1"/>
</dbReference>
<dbReference type="PANTHER" id="PTHR38248:SF2">
    <property type="entry name" value="FUNK1 11"/>
    <property type="match status" value="1"/>
</dbReference>
<evidence type="ECO:0000259" key="2">
    <source>
        <dbReference type="PROSITE" id="PS50011"/>
    </source>
</evidence>
<feature type="domain" description="Protein kinase" evidence="2">
    <location>
        <begin position="410"/>
        <end position="725"/>
    </location>
</feature>
<comment type="caution">
    <text evidence="3">The sequence shown here is derived from an EMBL/GenBank/DDBJ whole genome shotgun (WGS) entry which is preliminary data.</text>
</comment>
<evidence type="ECO:0000313" key="4">
    <source>
        <dbReference type="Proteomes" id="UP001150538"/>
    </source>
</evidence>
<dbReference type="PROSITE" id="PS50011">
    <property type="entry name" value="PROTEIN_KINASE_DOM"/>
    <property type="match status" value="1"/>
</dbReference>
<dbReference type="Pfam" id="PF17667">
    <property type="entry name" value="Pkinase_fungal"/>
    <property type="match status" value="2"/>
</dbReference>
<dbReference type="GO" id="GO:0004672">
    <property type="term" value="F:protein kinase activity"/>
    <property type="evidence" value="ECO:0007669"/>
    <property type="project" value="InterPro"/>
</dbReference>
<feature type="compositionally biased region" description="Polar residues" evidence="1">
    <location>
        <begin position="114"/>
        <end position="125"/>
    </location>
</feature>
<feature type="region of interest" description="Disordered" evidence="1">
    <location>
        <begin position="106"/>
        <end position="151"/>
    </location>
</feature>
<protein>
    <recommendedName>
        <fullName evidence="2">Protein kinase domain-containing protein</fullName>
    </recommendedName>
</protein>
<dbReference type="InterPro" id="IPR008266">
    <property type="entry name" value="Tyr_kinase_AS"/>
</dbReference>
<evidence type="ECO:0000256" key="1">
    <source>
        <dbReference type="SAM" id="MobiDB-lite"/>
    </source>
</evidence>
<proteinExistence type="predicted"/>
<dbReference type="PROSITE" id="PS00109">
    <property type="entry name" value="PROTEIN_KINASE_TYR"/>
    <property type="match status" value="1"/>
</dbReference>
<accession>A0A9W7ZX15</accession>
<keyword evidence="4" id="KW-1185">Reference proteome</keyword>
<dbReference type="SMART" id="SM00220">
    <property type="entry name" value="S_TKc"/>
    <property type="match status" value="1"/>
</dbReference>
<sequence length="836" mass="95625">MLSEKQDQILSDKIIENLTEINKLPEDAFNSFFKDTLNILFEKECDNISKKEQELLDKCPKIYTTALLLMRYAQGLSSDAKIKLETHVNSSASMAKFCLKSNEKSNPIKPIPTKDSSYPTNNDKQALTFDEEKNPISQTPQRPKGKEKTSHNRNIYLRSLGELVKPKQMRDTKDFLGRVGLLDRFNSAEAELDVISKNVIKSVQNQFNKLSEYGNRQKPEQKVEHRFKTIAKEINTAINQNIGNYQQTNKIFVGGHKAIKLSRSRVDVSMYQPCSKKNSFSTILMNIELKANTNPPDDLEFGQVVHYTKFMWNSQIRRYILSGLIKRNELYFYSFTRSGDVRSLYTSIVIPDKADEVIEIKDSIKLLAFFMLLDEVELGLSFKGAASNPSEINILKSYPPPHNINPISADRIHKDISKYNIIEIVKKYSSPINPYGRAPWIFRVISNKLVKPGYLKVNGQPADRQLEIDVMRLLEKYEIPNVPKLKVYQRQDFGNNYAIEYMVLEDCGKPINEYFMQDNINITSRLIRKVIKDVGTCILSAASKGILHCDISTGNILINDEEEITVIDWGYSKVVEDSDLGEEQITNPDPITGTLPFMSIRVLLGYPNRTWIDDLESKFYVLVYCVAVKFNALKSVDKLLFWSTENTSDLANIRTKALNSSYQKLKNDVFINPDCIPNNIHRVLEQLYKILFTGLNVDDLKDCKVKVDPRVVTYKVIANQLHDLFGVQKKVVNSIESLIKLKTAINRVQACSLHHVKRMVSYIDSDEEEEAGEEYDDDNDSDSDYEDGCVDDGACSRGLRTSKRIINKKNNTKLKIRMGNLSLKPTKIPKISKFKH</sequence>
<dbReference type="InterPro" id="IPR040976">
    <property type="entry name" value="Pkinase_fungal"/>
</dbReference>
<reference evidence="3" key="1">
    <citation type="submission" date="2022-07" db="EMBL/GenBank/DDBJ databases">
        <title>Phylogenomic reconstructions and comparative analyses of Kickxellomycotina fungi.</title>
        <authorList>
            <person name="Reynolds N.K."/>
            <person name="Stajich J.E."/>
            <person name="Barry K."/>
            <person name="Grigoriev I.V."/>
            <person name="Crous P."/>
            <person name="Smith M.E."/>
        </authorList>
    </citation>
    <scope>NUCLEOTIDE SEQUENCE</scope>
    <source>
        <strain evidence="3">NBRC 100468</strain>
    </source>
</reference>
<dbReference type="GO" id="GO:0005524">
    <property type="term" value="F:ATP binding"/>
    <property type="evidence" value="ECO:0007669"/>
    <property type="project" value="InterPro"/>
</dbReference>
<dbReference type="Proteomes" id="UP001150538">
    <property type="component" value="Unassembled WGS sequence"/>
</dbReference>
<dbReference type="OrthoDB" id="5592585at2759"/>
<dbReference type="AlphaFoldDB" id="A0A9W7ZX15"/>
<evidence type="ECO:0000313" key="3">
    <source>
        <dbReference type="EMBL" id="KAJ1917927.1"/>
    </source>
</evidence>
<organism evidence="3 4">
    <name type="scientific">Mycoemilia scoparia</name>
    <dbReference type="NCBI Taxonomy" id="417184"/>
    <lineage>
        <taxon>Eukaryota</taxon>
        <taxon>Fungi</taxon>
        <taxon>Fungi incertae sedis</taxon>
        <taxon>Zoopagomycota</taxon>
        <taxon>Kickxellomycotina</taxon>
        <taxon>Kickxellomycetes</taxon>
        <taxon>Kickxellales</taxon>
        <taxon>Kickxellaceae</taxon>
        <taxon>Mycoemilia</taxon>
    </lineage>
</organism>
<dbReference type="PANTHER" id="PTHR38248">
    <property type="entry name" value="FUNK1 6"/>
    <property type="match status" value="1"/>
</dbReference>
<gene>
    <name evidence="3" type="ORF">H4219_002920</name>
</gene>
<dbReference type="InterPro" id="IPR000719">
    <property type="entry name" value="Prot_kinase_dom"/>
</dbReference>
<dbReference type="EMBL" id="JANBPU010000058">
    <property type="protein sequence ID" value="KAJ1917927.1"/>
    <property type="molecule type" value="Genomic_DNA"/>
</dbReference>
<feature type="region of interest" description="Disordered" evidence="1">
    <location>
        <begin position="765"/>
        <end position="788"/>
    </location>
</feature>